<dbReference type="InterPro" id="IPR051324">
    <property type="entry name" value="Stress/Tellurium_Resist"/>
</dbReference>
<gene>
    <name evidence="4" type="ORF">AB0H72_25960</name>
</gene>
<feature type="domain" description="HNH nuclease" evidence="3">
    <location>
        <begin position="639"/>
        <end position="689"/>
    </location>
</feature>
<reference evidence="4 5" key="1">
    <citation type="submission" date="2024-06" db="EMBL/GenBank/DDBJ databases">
        <title>The Natural Products Discovery Center: Release of the First 8490 Sequenced Strains for Exploring Actinobacteria Biosynthetic Diversity.</title>
        <authorList>
            <person name="Kalkreuter E."/>
            <person name="Kautsar S.A."/>
            <person name="Yang D."/>
            <person name="Bader C.D."/>
            <person name="Teijaro C.N."/>
            <person name="Fluegel L."/>
            <person name="Davis C.M."/>
            <person name="Simpson J.R."/>
            <person name="Lauterbach L."/>
            <person name="Steele A.D."/>
            <person name="Gui C."/>
            <person name="Meng S."/>
            <person name="Li G."/>
            <person name="Viehrig K."/>
            <person name="Ye F."/>
            <person name="Su P."/>
            <person name="Kiefer A.F."/>
            <person name="Nichols A."/>
            <person name="Cepeda A.J."/>
            <person name="Yan W."/>
            <person name="Fan B."/>
            <person name="Jiang Y."/>
            <person name="Adhikari A."/>
            <person name="Zheng C.-J."/>
            <person name="Schuster L."/>
            <person name="Cowan T.M."/>
            <person name="Smanski M.J."/>
            <person name="Chevrette M.G."/>
            <person name="De Carvalho L.P.S."/>
            <person name="Shen B."/>
        </authorList>
    </citation>
    <scope>NUCLEOTIDE SEQUENCE [LARGE SCALE GENOMIC DNA]</scope>
    <source>
        <strain evidence="4 5">NPDC050671</strain>
    </source>
</reference>
<accession>A0ABV3FEP6</accession>
<dbReference type="Pfam" id="PF10708">
    <property type="entry name" value="DUF2510"/>
    <property type="match status" value="1"/>
</dbReference>
<dbReference type="PANTHER" id="PTHR32097:SF4">
    <property type="entry name" value="GENERAL STRESS PROTEIN 16U"/>
    <property type="match status" value="1"/>
</dbReference>
<dbReference type="Pfam" id="PF01844">
    <property type="entry name" value="HNH"/>
    <property type="match status" value="1"/>
</dbReference>
<dbReference type="InterPro" id="IPR018929">
    <property type="entry name" value="DUF2510"/>
</dbReference>
<feature type="region of interest" description="Disordered" evidence="2">
    <location>
        <begin position="200"/>
        <end position="351"/>
    </location>
</feature>
<evidence type="ECO:0000313" key="5">
    <source>
        <dbReference type="Proteomes" id="UP001551658"/>
    </source>
</evidence>
<dbReference type="CDD" id="cd00085">
    <property type="entry name" value="HNHc"/>
    <property type="match status" value="1"/>
</dbReference>
<sequence>MRQLCRIDHENRYDLRTCGRVGGTWHSSTTMELSKGANTPIPTSLLAVVISWRSDHTVDAHALLLGSDGSVRGDRDLVFYNAPRHISQAVTLDQDPDPGTARLSVSLPRTESEVDRIVVSGSLEEATFSDLGEVTLTVFAVDGPVAVFTVDDSESVSAMMFGEFYRRDGGWRFRAVGQGWAAGMAGLITEFGIQVDEGPAARQATGPARRGESPARTAAEDATELLRPAASPAGDRSTAVLDRPADSGHRRTGVAADDPAGERAASPRGPGRTTAAANGARTASPGTHPGNAHYRLDENPPAAAPTAPWDRFAEPQPTRQLPGTVTLRRLTTTEPVRLPPPPDPDRADWYRDPEDPARLRWWDGERWTADRRPAARPHAHDCDRCGARRRRRVFGGHHPCSSCAAETEEFLIHWHTRAARLLASSGPRGPEWEALWASLRYQRIDAAAARAALQPAALQYVERRVAFAFADGQITAEEFDEVEYAVTELGLSGPLIDELRSRMARGRALSRLREGDLPAIATPGLHLDAEELVYLDIDATHIRELARGPKHTDGRLIVSTKKLRFVGAGAGVELPWSRIVSVAAEYDTVVVAATSARGGATFAVADPEYLTAALEGALRIAKRLVLAPGQRDSRSIPQEVKAEVWQRDGGRCVECGDSHYLEFDHVIPLSRGGATSAANLQILCRGCNRTKGANI</sequence>
<protein>
    <submittedName>
        <fullName evidence="4">TerD family protein</fullName>
    </submittedName>
</protein>
<dbReference type="InterPro" id="IPR002711">
    <property type="entry name" value="HNH"/>
</dbReference>
<feature type="compositionally biased region" description="Low complexity" evidence="2">
    <location>
        <begin position="321"/>
        <end position="336"/>
    </location>
</feature>
<dbReference type="Gene3D" id="1.10.30.50">
    <property type="match status" value="1"/>
</dbReference>
<dbReference type="PANTHER" id="PTHR32097">
    <property type="entry name" value="CAMP-BINDING PROTEIN 1-RELATED"/>
    <property type="match status" value="1"/>
</dbReference>
<comment type="caution">
    <text evidence="4">The sequence shown here is derived from an EMBL/GenBank/DDBJ whole genome shotgun (WGS) entry which is preliminary data.</text>
</comment>
<organism evidence="4 5">
    <name type="scientific">Nocardia fusca</name>
    <dbReference type="NCBI Taxonomy" id="941183"/>
    <lineage>
        <taxon>Bacteria</taxon>
        <taxon>Bacillati</taxon>
        <taxon>Actinomycetota</taxon>
        <taxon>Actinomycetes</taxon>
        <taxon>Mycobacteriales</taxon>
        <taxon>Nocardiaceae</taxon>
        <taxon>Nocardia</taxon>
    </lineage>
</organism>
<dbReference type="Proteomes" id="UP001551658">
    <property type="component" value="Unassembled WGS sequence"/>
</dbReference>
<dbReference type="CDD" id="cd06974">
    <property type="entry name" value="TerD_like"/>
    <property type="match status" value="1"/>
</dbReference>
<dbReference type="SMART" id="SM00507">
    <property type="entry name" value="HNHc"/>
    <property type="match status" value="1"/>
</dbReference>
<name>A0ABV3FEP6_9NOCA</name>
<evidence type="ECO:0000256" key="1">
    <source>
        <dbReference type="ARBA" id="ARBA00008775"/>
    </source>
</evidence>
<comment type="similarity">
    <text evidence="1">Belongs to the CAPAB/TerDEXZ family.</text>
</comment>
<evidence type="ECO:0000313" key="4">
    <source>
        <dbReference type="EMBL" id="MEV0366152.1"/>
    </source>
</evidence>
<feature type="compositionally biased region" description="Low complexity" evidence="2">
    <location>
        <begin position="268"/>
        <end position="283"/>
    </location>
</feature>
<dbReference type="InterPro" id="IPR003325">
    <property type="entry name" value="TerD"/>
</dbReference>
<evidence type="ECO:0000259" key="3">
    <source>
        <dbReference type="SMART" id="SM00507"/>
    </source>
</evidence>
<dbReference type="Pfam" id="PF02342">
    <property type="entry name" value="TerD"/>
    <property type="match status" value="1"/>
</dbReference>
<proteinExistence type="inferred from homology"/>
<evidence type="ECO:0000256" key="2">
    <source>
        <dbReference type="SAM" id="MobiDB-lite"/>
    </source>
</evidence>
<dbReference type="Gene3D" id="2.60.60.30">
    <property type="entry name" value="sav2460 like domains"/>
    <property type="match status" value="1"/>
</dbReference>
<dbReference type="EMBL" id="JBFAIH010000018">
    <property type="protein sequence ID" value="MEV0366152.1"/>
    <property type="molecule type" value="Genomic_DNA"/>
</dbReference>
<keyword evidence="5" id="KW-1185">Reference proteome</keyword>
<dbReference type="InterPro" id="IPR003615">
    <property type="entry name" value="HNH_nuc"/>
</dbReference>
<dbReference type="RefSeq" id="WP_357983666.1">
    <property type="nucleotide sequence ID" value="NZ_JBFAIH010000018.1"/>
</dbReference>